<dbReference type="Proteomes" id="UP000707356">
    <property type="component" value="Unassembled WGS sequence"/>
</dbReference>
<evidence type="ECO:0000313" key="1">
    <source>
        <dbReference type="EMBL" id="MBW4465039.1"/>
    </source>
</evidence>
<evidence type="ECO:0000313" key="2">
    <source>
        <dbReference type="Proteomes" id="UP000707356"/>
    </source>
</evidence>
<dbReference type="EMBL" id="JAHHHV010000029">
    <property type="protein sequence ID" value="MBW4465039.1"/>
    <property type="molecule type" value="Genomic_DNA"/>
</dbReference>
<proteinExistence type="predicted"/>
<dbReference type="AlphaFoldDB" id="A0A951PAE6"/>
<reference evidence="1" key="1">
    <citation type="submission" date="2021-05" db="EMBL/GenBank/DDBJ databases">
        <authorList>
            <person name="Pietrasiak N."/>
            <person name="Ward R."/>
            <person name="Stajich J.E."/>
            <person name="Kurbessoian T."/>
        </authorList>
    </citation>
    <scope>NUCLEOTIDE SEQUENCE</scope>
    <source>
        <strain evidence="1">GSE-TBD4-15B</strain>
    </source>
</reference>
<name>A0A951PAE6_9CYAN</name>
<sequence length="69" mass="7536">MPTMTPRLKKLLLAACVLCAFLPIWTGVIIPRVFPKIACVIENPDGELVKAWGEGCLNNERAVTVLTAE</sequence>
<comment type="caution">
    <text evidence="1">The sequence shown here is derived from an EMBL/GenBank/DDBJ whole genome shotgun (WGS) entry which is preliminary data.</text>
</comment>
<gene>
    <name evidence="1" type="ORF">KME07_06320</name>
</gene>
<protein>
    <submittedName>
        <fullName evidence="1">Uncharacterized protein</fullName>
    </submittedName>
</protein>
<reference evidence="1" key="2">
    <citation type="journal article" date="2022" name="Microbiol. Resour. Announc.">
        <title>Metagenome Sequencing to Explore Phylogenomics of Terrestrial Cyanobacteria.</title>
        <authorList>
            <person name="Ward R.D."/>
            <person name="Stajich J.E."/>
            <person name="Johansen J.R."/>
            <person name="Huntemann M."/>
            <person name="Clum A."/>
            <person name="Foster B."/>
            <person name="Foster B."/>
            <person name="Roux S."/>
            <person name="Palaniappan K."/>
            <person name="Varghese N."/>
            <person name="Mukherjee S."/>
            <person name="Reddy T.B.K."/>
            <person name="Daum C."/>
            <person name="Copeland A."/>
            <person name="Chen I.A."/>
            <person name="Ivanova N.N."/>
            <person name="Kyrpides N.C."/>
            <person name="Shapiro N."/>
            <person name="Eloe-Fadrosh E.A."/>
            <person name="Pietrasiak N."/>
        </authorList>
    </citation>
    <scope>NUCLEOTIDE SEQUENCE</scope>
    <source>
        <strain evidence="1">GSE-TBD4-15B</strain>
    </source>
</reference>
<organism evidence="1 2">
    <name type="scientific">Pegethrix bostrychoides GSE-TBD4-15B</name>
    <dbReference type="NCBI Taxonomy" id="2839662"/>
    <lineage>
        <taxon>Bacteria</taxon>
        <taxon>Bacillati</taxon>
        <taxon>Cyanobacteriota</taxon>
        <taxon>Cyanophyceae</taxon>
        <taxon>Oculatellales</taxon>
        <taxon>Oculatellaceae</taxon>
        <taxon>Pegethrix</taxon>
    </lineage>
</organism>
<accession>A0A951PAE6</accession>